<organism evidence="2 3">
    <name type="scientific">Dactylosporangium cerinum</name>
    <dbReference type="NCBI Taxonomy" id="1434730"/>
    <lineage>
        <taxon>Bacteria</taxon>
        <taxon>Bacillati</taxon>
        <taxon>Actinomycetota</taxon>
        <taxon>Actinomycetes</taxon>
        <taxon>Micromonosporales</taxon>
        <taxon>Micromonosporaceae</taxon>
        <taxon>Dactylosporangium</taxon>
    </lineage>
</organism>
<evidence type="ECO:0000256" key="1">
    <source>
        <dbReference type="SAM" id="MobiDB-lite"/>
    </source>
</evidence>
<accession>A0ABV9WHN6</accession>
<sequence>MRYEIALPKRPERALSAAYRAYANASAAGDRDARIHAGRRLAAIAKAGREAHWRWNTLAAPCGISPERLRQITNTYSDPSGTVVGVPRFPDFERKLRNARAADGPRPRQPRGTLTDQERQQLRELAVVAKTSTGSVRLDDPRRVASERFSELIIQLRERRVTWREISEASGHTQIGLRMRAARYGLGSLPPSVAPYRRINIHDSSTH</sequence>
<keyword evidence="3" id="KW-1185">Reference proteome</keyword>
<evidence type="ECO:0000313" key="2">
    <source>
        <dbReference type="EMBL" id="MFC5007619.1"/>
    </source>
</evidence>
<proteinExistence type="predicted"/>
<name>A0ABV9WHN6_9ACTN</name>
<comment type="caution">
    <text evidence="2">The sequence shown here is derived from an EMBL/GenBank/DDBJ whole genome shotgun (WGS) entry which is preliminary data.</text>
</comment>
<evidence type="ECO:0000313" key="3">
    <source>
        <dbReference type="Proteomes" id="UP001595912"/>
    </source>
</evidence>
<dbReference type="RefSeq" id="WP_380128257.1">
    <property type="nucleotide sequence ID" value="NZ_JBHSIU010000130.1"/>
</dbReference>
<dbReference type="EMBL" id="JBHSIU010000130">
    <property type="protein sequence ID" value="MFC5007619.1"/>
    <property type="molecule type" value="Genomic_DNA"/>
</dbReference>
<gene>
    <name evidence="2" type="ORF">ACFPIJ_58665</name>
</gene>
<dbReference type="Proteomes" id="UP001595912">
    <property type="component" value="Unassembled WGS sequence"/>
</dbReference>
<reference evidence="3" key="1">
    <citation type="journal article" date="2019" name="Int. J. Syst. Evol. Microbiol.">
        <title>The Global Catalogue of Microorganisms (GCM) 10K type strain sequencing project: providing services to taxonomists for standard genome sequencing and annotation.</title>
        <authorList>
            <consortium name="The Broad Institute Genomics Platform"/>
            <consortium name="The Broad Institute Genome Sequencing Center for Infectious Disease"/>
            <person name="Wu L."/>
            <person name="Ma J."/>
        </authorList>
    </citation>
    <scope>NUCLEOTIDE SEQUENCE [LARGE SCALE GENOMIC DNA]</scope>
    <source>
        <strain evidence="3">CGMCC 4.7152</strain>
    </source>
</reference>
<protein>
    <submittedName>
        <fullName evidence="2">Uncharacterized protein</fullName>
    </submittedName>
</protein>
<feature type="region of interest" description="Disordered" evidence="1">
    <location>
        <begin position="98"/>
        <end position="118"/>
    </location>
</feature>